<dbReference type="EMBL" id="JADGII010000007">
    <property type="protein sequence ID" value="MBF0636663.1"/>
    <property type="molecule type" value="Genomic_DNA"/>
</dbReference>
<keyword evidence="3 5" id="KW-1133">Transmembrane helix</keyword>
<dbReference type="InterPro" id="IPR007016">
    <property type="entry name" value="O-antigen_ligase-rel_domated"/>
</dbReference>
<evidence type="ECO:0000256" key="5">
    <source>
        <dbReference type="SAM" id="Phobius"/>
    </source>
</evidence>
<dbReference type="Pfam" id="PF04932">
    <property type="entry name" value="Wzy_C"/>
    <property type="match status" value="1"/>
</dbReference>
<feature type="transmembrane region" description="Helical" evidence="5">
    <location>
        <begin position="251"/>
        <end position="271"/>
    </location>
</feature>
<dbReference type="Proteomes" id="UP000619838">
    <property type="component" value="Unassembled WGS sequence"/>
</dbReference>
<keyword evidence="4 5" id="KW-0472">Membrane</keyword>
<evidence type="ECO:0000313" key="7">
    <source>
        <dbReference type="EMBL" id="MBF0636663.1"/>
    </source>
</evidence>
<reference evidence="7 8" key="1">
    <citation type="journal article" date="2020" name="Microorganisms">
        <title>Simultaneous Genome Sequencing of Prosthecochloris ethylica and Desulfuromonas acetoxidans within a Syntrophic Mixture Reveals Unique Pili and Protein Interactions.</title>
        <authorList>
            <person name="Kyndt J.A."/>
            <person name="Van Beeumen J.J."/>
            <person name="Meyer T.E."/>
        </authorList>
    </citation>
    <scope>NUCLEOTIDE SEQUENCE [LARGE SCALE GENOMIC DNA]</scope>
    <source>
        <strain evidence="7 8">N3</strain>
    </source>
</reference>
<evidence type="ECO:0000256" key="4">
    <source>
        <dbReference type="ARBA" id="ARBA00023136"/>
    </source>
</evidence>
<feature type="transmembrane region" description="Helical" evidence="5">
    <location>
        <begin position="193"/>
        <end position="212"/>
    </location>
</feature>
<feature type="transmembrane region" description="Helical" evidence="5">
    <location>
        <begin position="283"/>
        <end position="314"/>
    </location>
</feature>
<dbReference type="GO" id="GO:0016874">
    <property type="term" value="F:ligase activity"/>
    <property type="evidence" value="ECO:0007669"/>
    <property type="project" value="UniProtKB-KW"/>
</dbReference>
<feature type="transmembrane region" description="Helical" evidence="5">
    <location>
        <begin position="414"/>
        <end position="435"/>
    </location>
</feature>
<comment type="subcellular location">
    <subcellularLocation>
        <location evidence="1">Membrane</location>
        <topology evidence="1">Multi-pass membrane protein</topology>
    </subcellularLocation>
</comment>
<evidence type="ECO:0000256" key="2">
    <source>
        <dbReference type="ARBA" id="ARBA00022692"/>
    </source>
</evidence>
<proteinExistence type="predicted"/>
<feature type="transmembrane region" description="Helical" evidence="5">
    <location>
        <begin position="27"/>
        <end position="48"/>
    </location>
</feature>
<feature type="domain" description="O-antigen ligase-related" evidence="6">
    <location>
        <begin position="285"/>
        <end position="427"/>
    </location>
</feature>
<dbReference type="RefSeq" id="WP_175187415.1">
    <property type="nucleotide sequence ID" value="NZ_JABVZQ010000008.1"/>
</dbReference>
<evidence type="ECO:0000256" key="1">
    <source>
        <dbReference type="ARBA" id="ARBA00004141"/>
    </source>
</evidence>
<evidence type="ECO:0000256" key="3">
    <source>
        <dbReference type="ARBA" id="ARBA00022989"/>
    </source>
</evidence>
<dbReference type="PANTHER" id="PTHR37422:SF13">
    <property type="entry name" value="LIPOPOLYSACCHARIDE BIOSYNTHESIS PROTEIN PA4999-RELATED"/>
    <property type="match status" value="1"/>
</dbReference>
<feature type="transmembrane region" description="Helical" evidence="5">
    <location>
        <begin position="107"/>
        <end position="127"/>
    </location>
</feature>
<sequence length="505" mass="55779">MMQTRLNDIGPGERKGDTLLRPSGSELLYRPVPLAGIALATLLLARLLAGTSPAPAVLLVLLPFVAVFVIMVFRSPSLGLFTALFWGFFGIGAIRYMSYYLGTVPQLGLAIDGLLVLTFLAFFLTNYRNADWKPAQNGLTVIVLGWLGYNILQIANPESHSAIAWFYAVRGVALYLAGYIILAFLVLKQKKHVDIFLMVWLGLSVISVLWGIRQNYIGLDPAEQQWLSTPKHRATHLLFGHLRVFSFYTDAGQFGAAMGHAGISAGILALGKGSMKKRIFFGSMSLLFIFGLFISGTRGALIIPVAGFMVYLVVNRNFRMVALGLAMMAVVYGFFQFTTIGQGNYSIARMRDAIRQGANTPSMQVRLNNQKKLASYLASKPFGGGVGSAGYWGQRFSPYTLLAQTPTDSWYVRIWAEEGIVGLYLFLAMMLYFFLEGGRRIMNLKDHVLKQKMLAVYSGVFGITVASYGNEIFGQMPTAIINYISMSFVFSASRWDKSENGEDQS</sequence>
<dbReference type="PANTHER" id="PTHR37422">
    <property type="entry name" value="TEICHURONIC ACID BIOSYNTHESIS PROTEIN TUAE"/>
    <property type="match status" value="1"/>
</dbReference>
<name>A0ABR9XRM0_9CHLB</name>
<feature type="transmembrane region" description="Helical" evidence="5">
    <location>
        <begin position="54"/>
        <end position="73"/>
    </location>
</feature>
<feature type="transmembrane region" description="Helical" evidence="5">
    <location>
        <begin position="80"/>
        <end position="101"/>
    </location>
</feature>
<gene>
    <name evidence="7" type="ORF">INT08_05665</name>
</gene>
<accession>A0ABR9XRM0</accession>
<comment type="caution">
    <text evidence="7">The sequence shown here is derived from an EMBL/GenBank/DDBJ whole genome shotgun (WGS) entry which is preliminary data.</text>
</comment>
<keyword evidence="8" id="KW-1185">Reference proteome</keyword>
<feature type="transmembrane region" description="Helical" evidence="5">
    <location>
        <begin position="162"/>
        <end position="186"/>
    </location>
</feature>
<feature type="transmembrane region" description="Helical" evidence="5">
    <location>
        <begin position="139"/>
        <end position="156"/>
    </location>
</feature>
<protein>
    <submittedName>
        <fullName evidence="7">O-antigen ligase family protein</fullName>
    </submittedName>
</protein>
<feature type="transmembrane region" description="Helical" evidence="5">
    <location>
        <begin position="373"/>
        <end position="394"/>
    </location>
</feature>
<keyword evidence="7" id="KW-0436">Ligase</keyword>
<keyword evidence="2 5" id="KW-0812">Transmembrane</keyword>
<evidence type="ECO:0000313" key="8">
    <source>
        <dbReference type="Proteomes" id="UP000619838"/>
    </source>
</evidence>
<evidence type="ECO:0000259" key="6">
    <source>
        <dbReference type="Pfam" id="PF04932"/>
    </source>
</evidence>
<organism evidence="7 8">
    <name type="scientific">Prosthecochloris ethylica</name>
    <dbReference type="NCBI Taxonomy" id="2743976"/>
    <lineage>
        <taxon>Bacteria</taxon>
        <taxon>Pseudomonadati</taxon>
        <taxon>Chlorobiota</taxon>
        <taxon>Chlorobiia</taxon>
        <taxon>Chlorobiales</taxon>
        <taxon>Chlorobiaceae</taxon>
        <taxon>Prosthecochloris</taxon>
    </lineage>
</organism>
<feature type="transmembrane region" description="Helical" evidence="5">
    <location>
        <begin position="320"/>
        <end position="341"/>
    </location>
</feature>
<dbReference type="InterPro" id="IPR051533">
    <property type="entry name" value="WaaL-like"/>
</dbReference>